<keyword evidence="2" id="KW-0282">Flagellum</keyword>
<feature type="compositionally biased region" description="Polar residues" evidence="1">
    <location>
        <begin position="122"/>
        <end position="132"/>
    </location>
</feature>
<organism evidence="2 3">
    <name type="scientific">Paenibacillus eucommiae</name>
    <dbReference type="NCBI Taxonomy" id="1355755"/>
    <lineage>
        <taxon>Bacteria</taxon>
        <taxon>Bacillati</taxon>
        <taxon>Bacillota</taxon>
        <taxon>Bacilli</taxon>
        <taxon>Bacillales</taxon>
        <taxon>Paenibacillaceae</taxon>
        <taxon>Paenibacillus</taxon>
    </lineage>
</organism>
<dbReference type="EMBL" id="JAGGLB010000014">
    <property type="protein sequence ID" value="MBP1992637.1"/>
    <property type="molecule type" value="Genomic_DNA"/>
</dbReference>
<reference evidence="2 3" key="1">
    <citation type="submission" date="2021-03" db="EMBL/GenBank/DDBJ databases">
        <title>Genomic Encyclopedia of Type Strains, Phase IV (KMG-IV): sequencing the most valuable type-strain genomes for metagenomic binning, comparative biology and taxonomic classification.</title>
        <authorList>
            <person name="Goeker M."/>
        </authorList>
    </citation>
    <scope>NUCLEOTIDE SEQUENCE [LARGE SCALE GENOMIC DNA]</scope>
    <source>
        <strain evidence="2 3">DSM 26048</strain>
    </source>
</reference>
<name>A0ABS4IYG7_9BACL</name>
<keyword evidence="2" id="KW-0966">Cell projection</keyword>
<protein>
    <submittedName>
        <fullName evidence="2">Flagellar operon protein (TIGR03826 family)</fullName>
    </submittedName>
</protein>
<proteinExistence type="predicted"/>
<evidence type="ECO:0000256" key="1">
    <source>
        <dbReference type="SAM" id="MobiDB-lite"/>
    </source>
</evidence>
<evidence type="ECO:0000313" key="2">
    <source>
        <dbReference type="EMBL" id="MBP1992637.1"/>
    </source>
</evidence>
<keyword evidence="3" id="KW-1185">Reference proteome</keyword>
<comment type="caution">
    <text evidence="2">The sequence shown here is derived from an EMBL/GenBank/DDBJ whole genome shotgun (WGS) entry which is preliminary data.</text>
</comment>
<feature type="region of interest" description="Disordered" evidence="1">
    <location>
        <begin position="111"/>
        <end position="140"/>
    </location>
</feature>
<sequence length="140" mass="16070">MSMNVANCPRCGRIFVKGFNEVCPNCLKEVDQQYERCIKYLRENKGATINELSEATDVTMRQITKFIREGKISIVHAPNMSYPCEVCGASIRDKSICDSCRSKLIKDVNNSNEDDVRRQEMSNKQGQASYNIQDRLKDRH</sequence>
<keyword evidence="2" id="KW-0969">Cilium</keyword>
<dbReference type="NCBIfam" id="TIGR03826">
    <property type="entry name" value="YvyF"/>
    <property type="match status" value="1"/>
</dbReference>
<dbReference type="Proteomes" id="UP001519287">
    <property type="component" value="Unassembled WGS sequence"/>
</dbReference>
<evidence type="ECO:0000313" key="3">
    <source>
        <dbReference type="Proteomes" id="UP001519287"/>
    </source>
</evidence>
<accession>A0ABS4IYG7</accession>
<dbReference type="InterPro" id="IPR022258">
    <property type="entry name" value="Flagellar_operon_YvyF"/>
</dbReference>
<gene>
    <name evidence="2" type="ORF">J2Z66_004246</name>
</gene>